<dbReference type="PANTHER" id="PTHR33221">
    <property type="entry name" value="WINGED HELIX-TURN-HELIX TRANSCRIPTIONAL REGULATOR, RRF2 FAMILY"/>
    <property type="match status" value="1"/>
</dbReference>
<protein>
    <submittedName>
        <fullName evidence="2">Rrf2 family transcriptional regulator</fullName>
    </submittedName>
</protein>
<reference evidence="2" key="2">
    <citation type="submission" date="2021-04" db="EMBL/GenBank/DDBJ databases">
        <authorList>
            <person name="Gilroy R."/>
        </authorList>
    </citation>
    <scope>NUCLEOTIDE SEQUENCE</scope>
    <source>
        <strain evidence="2">CHK183-1962</strain>
    </source>
</reference>
<evidence type="ECO:0000313" key="3">
    <source>
        <dbReference type="Proteomes" id="UP000886890"/>
    </source>
</evidence>
<accession>A0A9D2BH82</accession>
<dbReference type="PROSITE" id="PS01332">
    <property type="entry name" value="HTH_RRF2_1"/>
    <property type="match status" value="1"/>
</dbReference>
<keyword evidence="1" id="KW-0238">DNA-binding</keyword>
<dbReference type="Pfam" id="PF02082">
    <property type="entry name" value="Rrf2"/>
    <property type="match status" value="1"/>
</dbReference>
<dbReference type="InterPro" id="IPR036390">
    <property type="entry name" value="WH_DNA-bd_sf"/>
</dbReference>
<dbReference type="InterPro" id="IPR036388">
    <property type="entry name" value="WH-like_DNA-bd_sf"/>
</dbReference>
<dbReference type="GO" id="GO:0003677">
    <property type="term" value="F:DNA binding"/>
    <property type="evidence" value="ECO:0007669"/>
    <property type="project" value="UniProtKB-KW"/>
</dbReference>
<dbReference type="InterPro" id="IPR030489">
    <property type="entry name" value="TR_Rrf2-type_CS"/>
</dbReference>
<proteinExistence type="predicted"/>
<dbReference type="EMBL" id="DXEK01000009">
    <property type="protein sequence ID" value="HIX76091.1"/>
    <property type="molecule type" value="Genomic_DNA"/>
</dbReference>
<dbReference type="GO" id="GO:0003700">
    <property type="term" value="F:DNA-binding transcription factor activity"/>
    <property type="evidence" value="ECO:0007669"/>
    <property type="project" value="TreeGrafter"/>
</dbReference>
<dbReference type="NCBIfam" id="TIGR00738">
    <property type="entry name" value="rrf2_super"/>
    <property type="match status" value="1"/>
</dbReference>
<dbReference type="GO" id="GO:0005829">
    <property type="term" value="C:cytosol"/>
    <property type="evidence" value="ECO:0007669"/>
    <property type="project" value="TreeGrafter"/>
</dbReference>
<dbReference type="PROSITE" id="PS51197">
    <property type="entry name" value="HTH_RRF2_2"/>
    <property type="match status" value="1"/>
</dbReference>
<dbReference type="Gene3D" id="1.10.10.10">
    <property type="entry name" value="Winged helix-like DNA-binding domain superfamily/Winged helix DNA-binding domain"/>
    <property type="match status" value="1"/>
</dbReference>
<evidence type="ECO:0000256" key="1">
    <source>
        <dbReference type="ARBA" id="ARBA00023125"/>
    </source>
</evidence>
<dbReference type="Proteomes" id="UP000886890">
    <property type="component" value="Unassembled WGS sequence"/>
</dbReference>
<dbReference type="PANTHER" id="PTHR33221:SF5">
    <property type="entry name" value="HTH-TYPE TRANSCRIPTIONAL REGULATOR ISCR"/>
    <property type="match status" value="1"/>
</dbReference>
<comment type="caution">
    <text evidence="2">The sequence shown here is derived from an EMBL/GenBank/DDBJ whole genome shotgun (WGS) entry which is preliminary data.</text>
</comment>
<sequence>MKISTKGRYALRMMLDLALQEGKRPVALREIADRQEISVKYLEQIVSVLARVGYLKSIRGPQGGYVLTREPKDYTVGDILRLTEGSLAPVECLETERNLCPRADHCVTLKLWKELDQAVRQVVDHRTLEDLVREQKEEEQH</sequence>
<gene>
    <name evidence="2" type="ORF">H9734_00600</name>
</gene>
<reference evidence="2" key="1">
    <citation type="journal article" date="2021" name="PeerJ">
        <title>Extensive microbial diversity within the chicken gut microbiome revealed by metagenomics and culture.</title>
        <authorList>
            <person name="Gilroy R."/>
            <person name="Ravi A."/>
            <person name="Getino M."/>
            <person name="Pursley I."/>
            <person name="Horton D.L."/>
            <person name="Alikhan N.F."/>
            <person name="Baker D."/>
            <person name="Gharbi K."/>
            <person name="Hall N."/>
            <person name="Watson M."/>
            <person name="Adriaenssens E.M."/>
            <person name="Foster-Nyarko E."/>
            <person name="Jarju S."/>
            <person name="Secka A."/>
            <person name="Antonio M."/>
            <person name="Oren A."/>
            <person name="Chaudhuri R.R."/>
            <person name="La Ragione R."/>
            <person name="Hildebrand F."/>
            <person name="Pallen M.J."/>
        </authorList>
    </citation>
    <scope>NUCLEOTIDE SEQUENCE</scope>
    <source>
        <strain evidence="2">CHK183-1962</strain>
    </source>
</reference>
<evidence type="ECO:0000313" key="2">
    <source>
        <dbReference type="EMBL" id="HIX76091.1"/>
    </source>
</evidence>
<dbReference type="InterPro" id="IPR000944">
    <property type="entry name" value="Tscrpt_reg_Rrf2"/>
</dbReference>
<dbReference type="SUPFAM" id="SSF46785">
    <property type="entry name" value="Winged helix' DNA-binding domain"/>
    <property type="match status" value="1"/>
</dbReference>
<organism evidence="2 3">
    <name type="scientific">Candidatus Fusicatenibacter merdavium</name>
    <dbReference type="NCBI Taxonomy" id="2838600"/>
    <lineage>
        <taxon>Bacteria</taxon>
        <taxon>Bacillati</taxon>
        <taxon>Bacillota</taxon>
        <taxon>Clostridia</taxon>
        <taxon>Lachnospirales</taxon>
        <taxon>Lachnospiraceae</taxon>
        <taxon>Fusicatenibacter</taxon>
    </lineage>
</organism>
<name>A0A9D2BH82_9FIRM</name>
<dbReference type="AlphaFoldDB" id="A0A9D2BH82"/>